<dbReference type="SUPFAM" id="SSF47459">
    <property type="entry name" value="HLH, helix-loop-helix DNA-binding domain"/>
    <property type="match status" value="1"/>
</dbReference>
<comment type="caution">
    <text evidence="8">The sequence shown here is derived from an EMBL/GenBank/DDBJ whole genome shotgun (WGS) entry which is preliminary data.</text>
</comment>
<evidence type="ECO:0000256" key="4">
    <source>
        <dbReference type="ARBA" id="ARBA00023163"/>
    </source>
</evidence>
<comment type="subcellular location">
    <subcellularLocation>
        <location evidence="1">Nucleus</location>
    </subcellularLocation>
</comment>
<name>A0A9D5C6I3_9LILI</name>
<dbReference type="CDD" id="cd11443">
    <property type="entry name" value="bHLH_AtAMS_like"/>
    <property type="match status" value="1"/>
</dbReference>
<keyword evidence="3" id="KW-0805">Transcription regulation</keyword>
<feature type="region of interest" description="Disordered" evidence="6">
    <location>
        <begin position="1"/>
        <end position="59"/>
    </location>
</feature>
<dbReference type="Pfam" id="PF22754">
    <property type="entry name" value="bHLH-TF_ACT-like_plant"/>
    <property type="match status" value="1"/>
</dbReference>
<keyword evidence="4" id="KW-0804">Transcription</keyword>
<feature type="domain" description="BHLH" evidence="7">
    <location>
        <begin position="174"/>
        <end position="223"/>
    </location>
</feature>
<gene>
    <name evidence="8" type="ORF">J5N97_023936</name>
</gene>
<dbReference type="PROSITE" id="PS50888">
    <property type="entry name" value="BHLH"/>
    <property type="match status" value="1"/>
</dbReference>
<reference evidence="8" key="2">
    <citation type="journal article" date="2022" name="Hortic Res">
        <title>The genome of Dioscorea zingiberensis sheds light on the biosynthesis, origin and evolution of the medicinally important diosgenin saponins.</title>
        <authorList>
            <person name="Li Y."/>
            <person name="Tan C."/>
            <person name="Li Z."/>
            <person name="Guo J."/>
            <person name="Li S."/>
            <person name="Chen X."/>
            <person name="Wang C."/>
            <person name="Dai X."/>
            <person name="Yang H."/>
            <person name="Song W."/>
            <person name="Hou L."/>
            <person name="Xu J."/>
            <person name="Tong Z."/>
            <person name="Xu A."/>
            <person name="Yuan X."/>
            <person name="Wang W."/>
            <person name="Yang Q."/>
            <person name="Chen L."/>
            <person name="Sun Z."/>
            <person name="Wang K."/>
            <person name="Pan B."/>
            <person name="Chen J."/>
            <person name="Bao Y."/>
            <person name="Liu F."/>
            <person name="Qi X."/>
            <person name="Gang D.R."/>
            <person name="Wen J."/>
            <person name="Li J."/>
        </authorList>
    </citation>
    <scope>NUCLEOTIDE SEQUENCE</scope>
    <source>
        <strain evidence="8">Dzin_1.0</strain>
    </source>
</reference>
<dbReference type="InterPro" id="IPR011598">
    <property type="entry name" value="bHLH_dom"/>
</dbReference>
<proteinExistence type="inferred from homology"/>
<evidence type="ECO:0000313" key="8">
    <source>
        <dbReference type="EMBL" id="KAJ0967019.1"/>
    </source>
</evidence>
<dbReference type="Pfam" id="PF00010">
    <property type="entry name" value="HLH"/>
    <property type="match status" value="1"/>
</dbReference>
<dbReference type="GO" id="GO:0046983">
    <property type="term" value="F:protein dimerization activity"/>
    <property type="evidence" value="ECO:0007669"/>
    <property type="project" value="InterPro"/>
</dbReference>
<feature type="compositionally biased region" description="Polar residues" evidence="6">
    <location>
        <begin position="28"/>
        <end position="41"/>
    </location>
</feature>
<dbReference type="GO" id="GO:0005634">
    <property type="term" value="C:nucleus"/>
    <property type="evidence" value="ECO:0007669"/>
    <property type="project" value="UniProtKB-SubCell"/>
</dbReference>
<evidence type="ECO:0000256" key="1">
    <source>
        <dbReference type="ARBA" id="ARBA00004123"/>
    </source>
</evidence>
<evidence type="ECO:0000256" key="2">
    <source>
        <dbReference type="ARBA" id="ARBA00005510"/>
    </source>
</evidence>
<dbReference type="PANTHER" id="PTHR31945">
    <property type="entry name" value="TRANSCRIPTION FACTOR SCREAM2-RELATED"/>
    <property type="match status" value="1"/>
</dbReference>
<evidence type="ECO:0000259" key="7">
    <source>
        <dbReference type="PROSITE" id="PS50888"/>
    </source>
</evidence>
<dbReference type="InterPro" id="IPR054502">
    <property type="entry name" value="bHLH-TF_ACT-like_plant"/>
</dbReference>
<dbReference type="InterPro" id="IPR036638">
    <property type="entry name" value="HLH_DNA-bd_sf"/>
</dbReference>
<evidence type="ECO:0000256" key="3">
    <source>
        <dbReference type="ARBA" id="ARBA00023015"/>
    </source>
</evidence>
<keyword evidence="5" id="KW-0539">Nucleus</keyword>
<evidence type="ECO:0000256" key="6">
    <source>
        <dbReference type="SAM" id="MobiDB-lite"/>
    </source>
</evidence>
<feature type="region of interest" description="Disordered" evidence="6">
    <location>
        <begin position="121"/>
        <end position="186"/>
    </location>
</feature>
<dbReference type="OrthoDB" id="1890947at2759"/>
<dbReference type="EMBL" id="JAGGNH010000007">
    <property type="protein sequence ID" value="KAJ0967019.1"/>
    <property type="molecule type" value="Genomic_DNA"/>
</dbReference>
<keyword evidence="9" id="KW-1185">Reference proteome</keyword>
<comment type="similarity">
    <text evidence="2">Belongs to the bHLH protein family.</text>
</comment>
<dbReference type="PANTHER" id="PTHR31945:SF11">
    <property type="entry name" value="TRANSCRIPTION FACTOR ABORTED MICROSPORES"/>
    <property type="match status" value="1"/>
</dbReference>
<dbReference type="GO" id="GO:0003700">
    <property type="term" value="F:DNA-binding transcription factor activity"/>
    <property type="evidence" value="ECO:0007669"/>
    <property type="project" value="TreeGrafter"/>
</dbReference>
<feature type="compositionally biased region" description="Basic residues" evidence="6">
    <location>
        <begin position="171"/>
        <end position="186"/>
    </location>
</feature>
<feature type="region of interest" description="Disordered" evidence="6">
    <location>
        <begin position="233"/>
        <end position="269"/>
    </location>
</feature>
<reference evidence="8" key="1">
    <citation type="submission" date="2021-03" db="EMBL/GenBank/DDBJ databases">
        <authorList>
            <person name="Li Z."/>
            <person name="Yang C."/>
        </authorList>
    </citation>
    <scope>NUCLEOTIDE SEQUENCE</scope>
    <source>
        <strain evidence="8">Dzin_1.0</strain>
        <tissue evidence="8">Leaf</tissue>
    </source>
</reference>
<protein>
    <recommendedName>
        <fullName evidence="7">BHLH domain-containing protein</fullName>
    </recommendedName>
</protein>
<dbReference type="SMART" id="SM00353">
    <property type="entry name" value="HLH"/>
    <property type="match status" value="1"/>
</dbReference>
<evidence type="ECO:0000313" key="9">
    <source>
        <dbReference type="Proteomes" id="UP001085076"/>
    </source>
</evidence>
<feature type="compositionally biased region" description="Acidic residues" evidence="6">
    <location>
        <begin position="150"/>
        <end position="162"/>
    </location>
</feature>
<feature type="compositionally biased region" description="Polar residues" evidence="6">
    <location>
        <begin position="1"/>
        <end position="16"/>
    </location>
</feature>
<accession>A0A9D5C6I3</accession>
<dbReference type="Gene3D" id="4.10.280.10">
    <property type="entry name" value="Helix-loop-helix DNA-binding domain"/>
    <property type="match status" value="1"/>
</dbReference>
<evidence type="ECO:0000256" key="5">
    <source>
        <dbReference type="ARBA" id="ARBA00023242"/>
    </source>
</evidence>
<dbReference type="Proteomes" id="UP001085076">
    <property type="component" value="Miscellaneous, Linkage group lg07"/>
</dbReference>
<organism evidence="8 9">
    <name type="scientific">Dioscorea zingiberensis</name>
    <dbReference type="NCBI Taxonomy" id="325984"/>
    <lineage>
        <taxon>Eukaryota</taxon>
        <taxon>Viridiplantae</taxon>
        <taxon>Streptophyta</taxon>
        <taxon>Embryophyta</taxon>
        <taxon>Tracheophyta</taxon>
        <taxon>Spermatophyta</taxon>
        <taxon>Magnoliopsida</taxon>
        <taxon>Liliopsida</taxon>
        <taxon>Dioscoreales</taxon>
        <taxon>Dioscoreaceae</taxon>
        <taxon>Dioscorea</taxon>
    </lineage>
</organism>
<dbReference type="AlphaFoldDB" id="A0A9D5C6I3"/>
<dbReference type="GO" id="GO:0043565">
    <property type="term" value="F:sequence-specific DNA binding"/>
    <property type="evidence" value="ECO:0007669"/>
    <property type="project" value="TreeGrafter"/>
</dbReference>
<sequence length="422" mass="47220">MSQCNTSPLYDQQQAAQAMEDIDGGDYTTKSSNNTSYQQQHPWLPPQPMSTDPSTYPWDLSADNQSRLYSSPLDLFSGSKTSADVFFEGSTSAIDSMIGNNNIQEMAAYHHQSVLLPATAPSTRHSSVSREFGGQEKDLAKHDNSRQADSGEEEGSDQGGDDDDHRGIGRSGKRHHSKNLVAERKRRKKLNDRLYALRSLVPKITKMDRASILGDAIEYVLELQKQVKDLQDELEETNPEDEGAKQNGSNMEMPPNPNAMEHDDSPNSSRMMATNTKTTVNNHELLGNDDLAHQMEPQVEVKQLDEDEFYVKVLCEQKLGGFTRLMEAVISLGLEVTNVNVASYQSLVLNVFRVKKRENNNEAVQAEEVRDSLLELTRNPNLNNPNSGWSEGGQAMENVVVAGDQQNHYNPHHMLNYIHHQP</sequence>
<feature type="compositionally biased region" description="Basic and acidic residues" evidence="6">
    <location>
        <begin position="133"/>
        <end position="146"/>
    </location>
</feature>
<dbReference type="InterPro" id="IPR051358">
    <property type="entry name" value="TF_AMS/ICE1/BHLH6-like"/>
</dbReference>